<dbReference type="EMBL" id="MU002178">
    <property type="protein sequence ID" value="KAF2788896.1"/>
    <property type="molecule type" value="Genomic_DNA"/>
</dbReference>
<accession>A0A6A6WXS9</accession>
<proteinExistence type="predicted"/>
<keyword evidence="2" id="KW-1185">Reference proteome</keyword>
<name>A0A6A6WXS9_9PLEO</name>
<gene>
    <name evidence="1" type="ORF">K505DRAFT_101422</name>
</gene>
<protein>
    <submittedName>
        <fullName evidence="1">Uncharacterized protein</fullName>
    </submittedName>
</protein>
<sequence length="159" mass="17746">MALCFVVGAGCGCVGSIVGSGFLSCFFDCLLFFFYCGSRTRDDGTGFRDVRGAARLVSRGSWFMVHGWWHVYWCCCYIYVCTLCSRDFDCHTTHILQTPHQHVDPPFLLLVVPLLVFNTSSHAASCVFCARTFERAGKQQSSFMPGTNSCLEENMLCAQ</sequence>
<evidence type="ECO:0000313" key="1">
    <source>
        <dbReference type="EMBL" id="KAF2788896.1"/>
    </source>
</evidence>
<dbReference type="Proteomes" id="UP000799757">
    <property type="component" value="Unassembled WGS sequence"/>
</dbReference>
<evidence type="ECO:0000313" key="2">
    <source>
        <dbReference type="Proteomes" id="UP000799757"/>
    </source>
</evidence>
<dbReference type="AlphaFoldDB" id="A0A6A6WXS9"/>
<reference evidence="1" key="1">
    <citation type="journal article" date="2020" name="Stud. Mycol.">
        <title>101 Dothideomycetes genomes: a test case for predicting lifestyles and emergence of pathogens.</title>
        <authorList>
            <person name="Haridas S."/>
            <person name="Albert R."/>
            <person name="Binder M."/>
            <person name="Bloem J."/>
            <person name="Labutti K."/>
            <person name="Salamov A."/>
            <person name="Andreopoulos B."/>
            <person name="Baker S."/>
            <person name="Barry K."/>
            <person name="Bills G."/>
            <person name="Bluhm B."/>
            <person name="Cannon C."/>
            <person name="Castanera R."/>
            <person name="Culley D."/>
            <person name="Daum C."/>
            <person name="Ezra D."/>
            <person name="Gonzalez J."/>
            <person name="Henrissat B."/>
            <person name="Kuo A."/>
            <person name="Liang C."/>
            <person name="Lipzen A."/>
            <person name="Lutzoni F."/>
            <person name="Magnuson J."/>
            <person name="Mondo S."/>
            <person name="Nolan M."/>
            <person name="Ohm R."/>
            <person name="Pangilinan J."/>
            <person name="Park H.-J."/>
            <person name="Ramirez L."/>
            <person name="Alfaro M."/>
            <person name="Sun H."/>
            <person name="Tritt A."/>
            <person name="Yoshinaga Y."/>
            <person name="Zwiers L.-H."/>
            <person name="Turgeon B."/>
            <person name="Goodwin S."/>
            <person name="Spatafora J."/>
            <person name="Crous P."/>
            <person name="Grigoriev I."/>
        </authorList>
    </citation>
    <scope>NUCLEOTIDE SEQUENCE</scope>
    <source>
        <strain evidence="1">CBS 109.77</strain>
    </source>
</reference>
<organism evidence="1 2">
    <name type="scientific">Melanomma pulvis-pyrius CBS 109.77</name>
    <dbReference type="NCBI Taxonomy" id="1314802"/>
    <lineage>
        <taxon>Eukaryota</taxon>
        <taxon>Fungi</taxon>
        <taxon>Dikarya</taxon>
        <taxon>Ascomycota</taxon>
        <taxon>Pezizomycotina</taxon>
        <taxon>Dothideomycetes</taxon>
        <taxon>Pleosporomycetidae</taxon>
        <taxon>Pleosporales</taxon>
        <taxon>Melanommataceae</taxon>
        <taxon>Melanomma</taxon>
    </lineage>
</organism>